<feature type="chain" id="PRO_5040380216" description="DUF1400 domain-containing protein" evidence="4">
    <location>
        <begin position="30"/>
        <end position="541"/>
    </location>
</feature>
<feature type="signal peptide" evidence="4">
    <location>
        <begin position="1"/>
        <end position="29"/>
    </location>
</feature>
<name>A0A9P1KHB5_9CYAN</name>
<keyword evidence="8" id="KW-1185">Reference proteome</keyword>
<dbReference type="InterPro" id="IPR010802">
    <property type="entry name" value="DUF1400"/>
</dbReference>
<dbReference type="GO" id="GO:0003847">
    <property type="term" value="F:1-alkyl-2-acetylglycerophosphocholine esterase activity"/>
    <property type="evidence" value="ECO:0007669"/>
    <property type="project" value="TreeGrafter"/>
</dbReference>
<dbReference type="Pfam" id="PF07176">
    <property type="entry name" value="DUF1400"/>
    <property type="match status" value="1"/>
</dbReference>
<proteinExistence type="predicted"/>
<keyword evidence="3" id="KW-0443">Lipid metabolism</keyword>
<feature type="domain" description="AB hydrolase-1" evidence="5">
    <location>
        <begin position="244"/>
        <end position="349"/>
    </location>
</feature>
<gene>
    <name evidence="7" type="ORF">ARTHRO_40736</name>
</gene>
<dbReference type="PANTHER" id="PTHR10272">
    <property type="entry name" value="PLATELET-ACTIVATING FACTOR ACETYLHYDROLASE"/>
    <property type="match status" value="1"/>
</dbReference>
<dbReference type="EMBL" id="FO818640">
    <property type="protein sequence ID" value="CDM96328.1"/>
    <property type="molecule type" value="Genomic_DNA"/>
</dbReference>
<evidence type="ECO:0000256" key="4">
    <source>
        <dbReference type="SAM" id="SignalP"/>
    </source>
</evidence>
<evidence type="ECO:0000313" key="8">
    <source>
        <dbReference type="Proteomes" id="UP000032946"/>
    </source>
</evidence>
<evidence type="ECO:0000259" key="6">
    <source>
        <dbReference type="Pfam" id="PF07176"/>
    </source>
</evidence>
<dbReference type="GO" id="GO:0016042">
    <property type="term" value="P:lipid catabolic process"/>
    <property type="evidence" value="ECO:0007669"/>
    <property type="project" value="UniProtKB-KW"/>
</dbReference>
<dbReference type="InterPro" id="IPR029058">
    <property type="entry name" value="AB_hydrolase_fold"/>
</dbReference>
<protein>
    <recommendedName>
        <fullName evidence="9">DUF1400 domain-containing protein</fullName>
    </recommendedName>
</protein>
<keyword evidence="4" id="KW-0732">Signal</keyword>
<dbReference type="AlphaFoldDB" id="A0A9P1KHB5"/>
<evidence type="ECO:0000256" key="1">
    <source>
        <dbReference type="ARBA" id="ARBA00022801"/>
    </source>
</evidence>
<dbReference type="Proteomes" id="UP000032946">
    <property type="component" value="Chromosome"/>
</dbReference>
<evidence type="ECO:0000259" key="5">
    <source>
        <dbReference type="Pfam" id="PF00561"/>
    </source>
</evidence>
<dbReference type="Pfam" id="PF00561">
    <property type="entry name" value="Abhydrolase_1"/>
    <property type="match status" value="1"/>
</dbReference>
<keyword evidence="2" id="KW-0442">Lipid degradation</keyword>
<dbReference type="PANTHER" id="PTHR10272:SF13">
    <property type="entry name" value="POLY(ETHYLENE TEREPHTHALATE) HYDROLASE"/>
    <property type="match status" value="1"/>
</dbReference>
<evidence type="ECO:0000256" key="2">
    <source>
        <dbReference type="ARBA" id="ARBA00022963"/>
    </source>
</evidence>
<evidence type="ECO:0000256" key="3">
    <source>
        <dbReference type="ARBA" id="ARBA00023098"/>
    </source>
</evidence>
<keyword evidence="1" id="KW-0378">Hydrolase</keyword>
<feature type="domain" description="DUF1400" evidence="6">
    <location>
        <begin position="29"/>
        <end position="157"/>
    </location>
</feature>
<dbReference type="RefSeq" id="WP_008051128.1">
    <property type="nucleotide sequence ID" value="NZ_FO818640.1"/>
</dbReference>
<evidence type="ECO:0008006" key="9">
    <source>
        <dbReference type="Google" id="ProtNLM"/>
    </source>
</evidence>
<organism evidence="7 8">
    <name type="scientific">Limnospira indica PCC 8005</name>
    <dbReference type="NCBI Taxonomy" id="376219"/>
    <lineage>
        <taxon>Bacteria</taxon>
        <taxon>Bacillati</taxon>
        <taxon>Cyanobacteriota</taxon>
        <taxon>Cyanophyceae</taxon>
        <taxon>Oscillatoriophycideae</taxon>
        <taxon>Oscillatoriales</taxon>
        <taxon>Sirenicapillariaceae</taxon>
        <taxon>Limnospira</taxon>
    </lineage>
</organism>
<accession>A0A9P1KHB5</accession>
<dbReference type="InterPro" id="IPR000073">
    <property type="entry name" value="AB_hydrolase_1"/>
</dbReference>
<dbReference type="SUPFAM" id="SSF53474">
    <property type="entry name" value="alpha/beta-Hydrolases"/>
    <property type="match status" value="1"/>
</dbReference>
<reference evidence="7 8" key="1">
    <citation type="submission" date="2014-02" db="EMBL/GenBank/DDBJ databases">
        <authorList>
            <person name="Genoscope - CEA"/>
        </authorList>
    </citation>
    <scope>NUCLEOTIDE SEQUENCE [LARGE SCALE GENOMIC DNA]</scope>
    <source>
        <strain evidence="7 8">PCC 8005</strain>
    </source>
</reference>
<sequence>MQPNYIILGLKLIALGVSTLVAIATPTQAADFLRFSIGNRDVSIPVDVLETYIENPPDHSENHKLDNVANLLSPKIQTQLRDILARRYQFSDAEIRHLLSSPMVADFLIQMGDIIETEPGANGADAIRNAMVSASSLPDGFTLIDMMREFPSPSIYMNLNEALQALTNVAILIESTNDIIADIKRLASSQGQTAGNIDFSQWRDLRKPGNFPSSKYTYRVSDSIRDRQFNFDLYLPETTDSNIPTLIISHGLASDRSRFEYLARHLASYGFAVAVPQHTGSDFQQFQDLLIGKVSDMFNPREFIDRPLDISQVLDYLESLNRGDLSDRLNLDNVGVLGHSLGGYTALVLGGAPLNFAQLKIDCNQDNFSVNPALFLQCRALELPQTDTNLRDERVNAILLINPLNSSILGEASINQIQIPVMMVASGLDILAPAVLEQIPAFNWLTNSHRYLVFKEKDSHFFDMNQYTAEAIPNLGGLTRPATEISRGYMKSLSVAFFQTHITNNPEYEQYLQAAYAIHISDAAYPIHLILPTPDQKLGVK</sequence>
<dbReference type="Gene3D" id="3.40.50.1820">
    <property type="entry name" value="alpha/beta hydrolase"/>
    <property type="match status" value="1"/>
</dbReference>
<evidence type="ECO:0000313" key="7">
    <source>
        <dbReference type="EMBL" id="CDM96328.1"/>
    </source>
</evidence>